<accession>A0AAE0YNF8</accession>
<evidence type="ECO:0000313" key="1">
    <source>
        <dbReference type="EMBL" id="KAK3752278.1"/>
    </source>
</evidence>
<reference evidence="1" key="1">
    <citation type="journal article" date="2023" name="G3 (Bethesda)">
        <title>A reference genome for the long-term kleptoplast-retaining sea slug Elysia crispata morphotype clarki.</title>
        <authorList>
            <person name="Eastman K.E."/>
            <person name="Pendleton A.L."/>
            <person name="Shaikh M.A."/>
            <person name="Suttiyut T."/>
            <person name="Ogas R."/>
            <person name="Tomko P."/>
            <person name="Gavelis G."/>
            <person name="Widhalm J.R."/>
            <person name="Wisecaver J.H."/>
        </authorList>
    </citation>
    <scope>NUCLEOTIDE SEQUENCE</scope>
    <source>
        <strain evidence="1">ECLA1</strain>
    </source>
</reference>
<organism evidence="1 2">
    <name type="scientific">Elysia crispata</name>
    <name type="common">lettuce slug</name>
    <dbReference type="NCBI Taxonomy" id="231223"/>
    <lineage>
        <taxon>Eukaryota</taxon>
        <taxon>Metazoa</taxon>
        <taxon>Spiralia</taxon>
        <taxon>Lophotrochozoa</taxon>
        <taxon>Mollusca</taxon>
        <taxon>Gastropoda</taxon>
        <taxon>Heterobranchia</taxon>
        <taxon>Euthyneura</taxon>
        <taxon>Panpulmonata</taxon>
        <taxon>Sacoglossa</taxon>
        <taxon>Placobranchoidea</taxon>
        <taxon>Plakobranchidae</taxon>
        <taxon>Elysia</taxon>
    </lineage>
</organism>
<name>A0AAE0YNF8_9GAST</name>
<dbReference type="Proteomes" id="UP001283361">
    <property type="component" value="Unassembled WGS sequence"/>
</dbReference>
<dbReference type="EMBL" id="JAWDGP010005772">
    <property type="protein sequence ID" value="KAK3752278.1"/>
    <property type="molecule type" value="Genomic_DNA"/>
</dbReference>
<gene>
    <name evidence="1" type="ORF">RRG08_011238</name>
</gene>
<keyword evidence="2" id="KW-1185">Reference proteome</keyword>
<dbReference type="AlphaFoldDB" id="A0AAE0YNF8"/>
<protein>
    <submittedName>
        <fullName evidence="1">Uncharacterized protein</fullName>
    </submittedName>
</protein>
<sequence length="78" mass="8568">MTVHWSCMSQSYTMYNVGPGPVQAIESCSPDIEIAAAITTPGYTRHTGLAVLNQAWFDDRRELLLLLLESCSPEPALV</sequence>
<evidence type="ECO:0000313" key="2">
    <source>
        <dbReference type="Proteomes" id="UP001283361"/>
    </source>
</evidence>
<proteinExistence type="predicted"/>
<comment type="caution">
    <text evidence="1">The sequence shown here is derived from an EMBL/GenBank/DDBJ whole genome shotgun (WGS) entry which is preliminary data.</text>
</comment>